<feature type="region of interest" description="Disordered" evidence="1">
    <location>
        <begin position="1"/>
        <end position="33"/>
    </location>
</feature>
<name>A0AAD1X7X9_EUPCR</name>
<gene>
    <name evidence="2" type="ORF">ECRASSUSDP1_LOCUS3420</name>
</gene>
<dbReference type="EMBL" id="CAMPGE010003276">
    <property type="protein sequence ID" value="CAI2362102.1"/>
    <property type="molecule type" value="Genomic_DNA"/>
</dbReference>
<dbReference type="Proteomes" id="UP001295684">
    <property type="component" value="Unassembled WGS sequence"/>
</dbReference>
<comment type="caution">
    <text evidence="2">The sequence shown here is derived from an EMBL/GenBank/DDBJ whole genome shotgun (WGS) entry which is preliminary data.</text>
</comment>
<dbReference type="AlphaFoldDB" id="A0AAD1X7X9"/>
<sequence length="322" mass="36329">MSVGANRAKSQTASGTLRANARSRSKLLTSDRNRNDHLKTIDVRTHKDEKGGFVKPANLNEYLHILSESNANDIDLAWILKLRLNNAALTSLRNKKRPSTTFANPPSVFFKQTKASKGKKVTLDSFKYNGNHADIEHLTRHRLAQVANPSQLTFETGLRSYQSEHNLNKRRSASSQKRLPQSRGNSRKRNFSTIPLRIGKEDIPEFLPPMTTRGVYQFNKFTKTLHNFKDLFKTHQGEEAKTKVSAFEGSYAFPKHAVMKEKNMGSILHLVRKGSGGSKQLSTIQWESGLRGGPDTRLNKRPKKIKANFPNRAKLAPNSTRN</sequence>
<keyword evidence="3" id="KW-1185">Reference proteome</keyword>
<proteinExistence type="predicted"/>
<accession>A0AAD1X7X9</accession>
<evidence type="ECO:0000256" key="1">
    <source>
        <dbReference type="SAM" id="MobiDB-lite"/>
    </source>
</evidence>
<organism evidence="2 3">
    <name type="scientific">Euplotes crassus</name>
    <dbReference type="NCBI Taxonomy" id="5936"/>
    <lineage>
        <taxon>Eukaryota</taxon>
        <taxon>Sar</taxon>
        <taxon>Alveolata</taxon>
        <taxon>Ciliophora</taxon>
        <taxon>Intramacronucleata</taxon>
        <taxon>Spirotrichea</taxon>
        <taxon>Hypotrichia</taxon>
        <taxon>Euplotida</taxon>
        <taxon>Euplotidae</taxon>
        <taxon>Moneuplotes</taxon>
    </lineage>
</organism>
<feature type="compositionally biased region" description="Polar residues" evidence="1">
    <location>
        <begin position="8"/>
        <end position="17"/>
    </location>
</feature>
<evidence type="ECO:0000313" key="2">
    <source>
        <dbReference type="EMBL" id="CAI2362102.1"/>
    </source>
</evidence>
<evidence type="ECO:0000313" key="3">
    <source>
        <dbReference type="Proteomes" id="UP001295684"/>
    </source>
</evidence>
<reference evidence="2" key="1">
    <citation type="submission" date="2023-07" db="EMBL/GenBank/DDBJ databases">
        <authorList>
            <consortium name="AG Swart"/>
            <person name="Singh M."/>
            <person name="Singh A."/>
            <person name="Seah K."/>
            <person name="Emmerich C."/>
        </authorList>
    </citation>
    <scope>NUCLEOTIDE SEQUENCE</scope>
    <source>
        <strain evidence="2">DP1</strain>
    </source>
</reference>
<protein>
    <submittedName>
        <fullName evidence="2">Uncharacterized protein</fullName>
    </submittedName>
</protein>
<feature type="compositionally biased region" description="Polar residues" evidence="1">
    <location>
        <begin position="173"/>
        <end position="184"/>
    </location>
</feature>
<feature type="region of interest" description="Disordered" evidence="1">
    <location>
        <begin position="164"/>
        <end position="193"/>
    </location>
</feature>